<name>A0ABS5BWA7_9BACT</name>
<dbReference type="EMBL" id="JAGKQQ010000001">
    <property type="protein sequence ID" value="MBP3958021.1"/>
    <property type="molecule type" value="Genomic_DNA"/>
</dbReference>
<proteinExistence type="predicted"/>
<accession>A0ABS5BWA7</accession>
<gene>
    <name evidence="1" type="ORF">J8F10_22425</name>
</gene>
<evidence type="ECO:0000313" key="1">
    <source>
        <dbReference type="EMBL" id="MBP3958021.1"/>
    </source>
</evidence>
<sequence>MPDYVKYGIHVMASQNDRGEVVIGDSHEYDADISLFDKVEIDDLILKQLRAMADLPDWTISARWHGIYAKHPEKHFVTAEPQPGCVIGVARRAGYDHVVRDRRRLVERERVKPTLMELAAQRRRAPALYQ</sequence>
<dbReference type="RefSeq" id="WP_210657625.1">
    <property type="nucleotide sequence ID" value="NZ_JAGKQQ010000001.1"/>
</dbReference>
<organism evidence="1 2">
    <name type="scientific">Gemmata palustris</name>
    <dbReference type="NCBI Taxonomy" id="2822762"/>
    <lineage>
        <taxon>Bacteria</taxon>
        <taxon>Pseudomonadati</taxon>
        <taxon>Planctomycetota</taxon>
        <taxon>Planctomycetia</taxon>
        <taxon>Gemmatales</taxon>
        <taxon>Gemmataceae</taxon>
        <taxon>Gemmata</taxon>
    </lineage>
</organism>
<dbReference type="Proteomes" id="UP000676565">
    <property type="component" value="Unassembled WGS sequence"/>
</dbReference>
<protein>
    <submittedName>
        <fullName evidence="1">Uncharacterized protein</fullName>
    </submittedName>
</protein>
<comment type="caution">
    <text evidence="1">The sequence shown here is derived from an EMBL/GenBank/DDBJ whole genome shotgun (WGS) entry which is preliminary data.</text>
</comment>
<reference evidence="1 2" key="1">
    <citation type="submission" date="2021-04" db="EMBL/GenBank/DDBJ databases">
        <authorList>
            <person name="Ivanova A."/>
        </authorList>
    </citation>
    <scope>NUCLEOTIDE SEQUENCE [LARGE SCALE GENOMIC DNA]</scope>
    <source>
        <strain evidence="1 2">G18</strain>
    </source>
</reference>
<keyword evidence="2" id="KW-1185">Reference proteome</keyword>
<evidence type="ECO:0000313" key="2">
    <source>
        <dbReference type="Proteomes" id="UP000676565"/>
    </source>
</evidence>